<dbReference type="RefSeq" id="WP_066383376.1">
    <property type="nucleotide sequence ID" value="NZ_LTAZ01000007.1"/>
</dbReference>
<dbReference type="Pfam" id="PF14258">
    <property type="entry name" value="DUF4350"/>
    <property type="match status" value="1"/>
</dbReference>
<dbReference type="PATRIC" id="fig|1008153.3.peg.2741"/>
<dbReference type="OrthoDB" id="372296at2157"/>
<evidence type="ECO:0000313" key="2">
    <source>
        <dbReference type="EMBL" id="KYH25104.1"/>
    </source>
</evidence>
<name>A0A151ABZ1_9EURY</name>
<sequence length="358" mass="38641">MPRFQDWSYPRLLLYALALALGIGLVIGASTSGVAFGTYTHSWEGTSELRSEAQAVGVETIVVTDTTEYEDVEANGTVAIAIAAEGSYGPEDRARLNDFVRRGGTLVIADDIGQTNQLLQELGASTRIDGALLRDEREYYRSPALPVATETSNHPYVNDSDSFTLNYGTALEPNGAEVLVTSSEYAYLDTTSNGAFDENETLGPRPVMTTESVGQGELVVISDSSALINAMLERPGNRAFVSALFDAHDRVLIDQSRSDGLPPLAIALLALRESAVLQLALVAGLVGAIAFVDTRPGWIQGIGRRFGQSARPDRADPDLEASDLRAILTAQYPDWDSDRRERIIQTIMNGRKKGGDND</sequence>
<evidence type="ECO:0000259" key="1">
    <source>
        <dbReference type="Pfam" id="PF14258"/>
    </source>
</evidence>
<comment type="caution">
    <text evidence="2">The sequence shown here is derived from an EMBL/GenBank/DDBJ whole genome shotgun (WGS) entry which is preliminary data.</text>
</comment>
<keyword evidence="3" id="KW-1185">Reference proteome</keyword>
<feature type="domain" description="DUF4350" evidence="1">
    <location>
        <begin position="41"/>
        <end position="244"/>
    </location>
</feature>
<reference evidence="2 3" key="1">
    <citation type="submission" date="2016-02" db="EMBL/GenBank/DDBJ databases">
        <title>Genome sequence of Halalkalicoccus paucihalophilus DSM 24557.</title>
        <authorList>
            <person name="Poehlein A."/>
            <person name="Daniel R."/>
        </authorList>
    </citation>
    <scope>NUCLEOTIDE SEQUENCE [LARGE SCALE GENOMIC DNA]</scope>
    <source>
        <strain evidence="2 3">DSM 24557</strain>
    </source>
</reference>
<protein>
    <recommendedName>
        <fullName evidence="1">DUF4350 domain-containing protein</fullName>
    </recommendedName>
</protein>
<accession>A0A151ABZ1</accession>
<dbReference type="InterPro" id="IPR029062">
    <property type="entry name" value="Class_I_gatase-like"/>
</dbReference>
<dbReference type="Proteomes" id="UP000075321">
    <property type="component" value="Unassembled WGS sequence"/>
</dbReference>
<evidence type="ECO:0000313" key="3">
    <source>
        <dbReference type="Proteomes" id="UP000075321"/>
    </source>
</evidence>
<dbReference type="Gene3D" id="3.40.50.880">
    <property type="match status" value="1"/>
</dbReference>
<dbReference type="SUPFAM" id="SSF52317">
    <property type="entry name" value="Class I glutamine amidotransferase-like"/>
    <property type="match status" value="1"/>
</dbReference>
<organism evidence="2 3">
    <name type="scientific">Halalkalicoccus paucihalophilus</name>
    <dbReference type="NCBI Taxonomy" id="1008153"/>
    <lineage>
        <taxon>Archaea</taxon>
        <taxon>Methanobacteriati</taxon>
        <taxon>Methanobacteriota</taxon>
        <taxon>Stenosarchaea group</taxon>
        <taxon>Halobacteria</taxon>
        <taxon>Halobacteriales</taxon>
        <taxon>Halococcaceae</taxon>
        <taxon>Halalkalicoccus</taxon>
    </lineage>
</organism>
<dbReference type="AlphaFoldDB" id="A0A151ABZ1"/>
<proteinExistence type="predicted"/>
<gene>
    <name evidence="2" type="ORF">HAPAU_26870</name>
</gene>
<dbReference type="InterPro" id="IPR025646">
    <property type="entry name" value="DUF4350"/>
</dbReference>
<dbReference type="EMBL" id="LTAZ01000007">
    <property type="protein sequence ID" value="KYH25104.1"/>
    <property type="molecule type" value="Genomic_DNA"/>
</dbReference>